<comment type="cofactor">
    <cofactor evidence="1">
        <name>pyridoxal 5'-phosphate</name>
        <dbReference type="ChEBI" id="CHEBI:597326"/>
    </cofactor>
</comment>
<dbReference type="GO" id="GO:0030170">
    <property type="term" value="F:pyridoxal phosphate binding"/>
    <property type="evidence" value="ECO:0007669"/>
    <property type="project" value="InterPro"/>
</dbReference>
<name>A0A1G8P0U6_9FLAO</name>
<dbReference type="SUPFAM" id="SSF53383">
    <property type="entry name" value="PLP-dependent transferases"/>
    <property type="match status" value="1"/>
</dbReference>
<organism evidence="4 5">
    <name type="scientific">Chryseobacterium taeanense</name>
    <dbReference type="NCBI Taxonomy" id="311334"/>
    <lineage>
        <taxon>Bacteria</taxon>
        <taxon>Pseudomonadati</taxon>
        <taxon>Bacteroidota</taxon>
        <taxon>Flavobacteriia</taxon>
        <taxon>Flavobacteriales</taxon>
        <taxon>Weeksellaceae</taxon>
        <taxon>Chryseobacterium group</taxon>
        <taxon>Chryseobacterium</taxon>
    </lineage>
</organism>
<dbReference type="Pfam" id="PF00155">
    <property type="entry name" value="Aminotran_1_2"/>
    <property type="match status" value="1"/>
</dbReference>
<keyword evidence="2 4" id="KW-0808">Transferase</keyword>
<dbReference type="CDD" id="cd06454">
    <property type="entry name" value="KBL_like"/>
    <property type="match status" value="1"/>
</dbReference>
<dbReference type="InterPro" id="IPR015424">
    <property type="entry name" value="PyrdxlP-dep_Trfase"/>
</dbReference>
<dbReference type="EMBL" id="FNDW01000016">
    <property type="protein sequence ID" value="SDI85450.1"/>
    <property type="molecule type" value="Genomic_DNA"/>
</dbReference>
<proteinExistence type="predicted"/>
<evidence type="ECO:0000313" key="5">
    <source>
        <dbReference type="Proteomes" id="UP000198869"/>
    </source>
</evidence>
<dbReference type="GO" id="GO:0016740">
    <property type="term" value="F:transferase activity"/>
    <property type="evidence" value="ECO:0007669"/>
    <property type="project" value="UniProtKB-KW"/>
</dbReference>
<keyword evidence="5" id="KW-1185">Reference proteome</keyword>
<dbReference type="InterPro" id="IPR004839">
    <property type="entry name" value="Aminotransferase_I/II_large"/>
</dbReference>
<evidence type="ECO:0000256" key="1">
    <source>
        <dbReference type="ARBA" id="ARBA00001933"/>
    </source>
</evidence>
<protein>
    <submittedName>
        <fullName evidence="4">Glycine C-acetyltransferase</fullName>
    </submittedName>
</protein>
<dbReference type="InterPro" id="IPR015421">
    <property type="entry name" value="PyrdxlP-dep_Trfase_major"/>
</dbReference>
<dbReference type="Proteomes" id="UP000198869">
    <property type="component" value="Unassembled WGS sequence"/>
</dbReference>
<accession>A0A1G8P0U6</accession>
<dbReference type="Gene3D" id="3.90.1150.10">
    <property type="entry name" value="Aspartate Aminotransferase, domain 1"/>
    <property type="match status" value="1"/>
</dbReference>
<gene>
    <name evidence="4" type="ORF">SAMN05421846_1163</name>
</gene>
<dbReference type="STRING" id="311334.SAMN05421846_1163"/>
<dbReference type="AlphaFoldDB" id="A0A1G8P0U6"/>
<sequence length="441" mass="49486">MYSKQFYINNSYICYITTNTYRMNINFSTATFKDFENIPGFDMMERADIYYDFLEYMKTNGHRYRLQNNTGCSSVMNVGTQDDGIKEMVSFVTSDYLGLTQHLKVKEAAIEGIRKYGTGSAATPLIGGYYSYHNDLESKIAGFFGRSADEAVTFTTGYTANSATLQILLQKEDIAIVDMAVHASVYEGCILTNRKTFPHNNLEALEQILKLSKNQFRTKLVVIDGVYSQDGDTAPIEEIYNLVKKYDAYLMVDDVHGVGILGKTGRGTIEDTGLLDKIDIITGTFSKTFGNLGGYVIASKKLTNFIRFQSRQQIFSATIPPGTAAGIIKAIDLIDEEPHLRTKLWDNINYFKKGLNDLKLDTGTTCSAVIPVKIGDIHTTMDVGKMLLDRGVYTNPIMYPAVARKDARIRMSMTASHEREHLDKTLNAFEDINKKLHIAKK</sequence>
<dbReference type="InterPro" id="IPR050087">
    <property type="entry name" value="AON_synthase_class-II"/>
</dbReference>
<dbReference type="InterPro" id="IPR015422">
    <property type="entry name" value="PyrdxlP-dep_Trfase_small"/>
</dbReference>
<dbReference type="PANTHER" id="PTHR13693">
    <property type="entry name" value="CLASS II AMINOTRANSFERASE/8-AMINO-7-OXONONANOATE SYNTHASE"/>
    <property type="match status" value="1"/>
</dbReference>
<dbReference type="Gene3D" id="3.40.640.10">
    <property type="entry name" value="Type I PLP-dependent aspartate aminotransferase-like (Major domain)"/>
    <property type="match status" value="1"/>
</dbReference>
<reference evidence="5" key="1">
    <citation type="submission" date="2016-10" db="EMBL/GenBank/DDBJ databases">
        <authorList>
            <person name="Varghese N."/>
            <person name="Submissions S."/>
        </authorList>
    </citation>
    <scope>NUCLEOTIDE SEQUENCE [LARGE SCALE GENOMIC DNA]</scope>
    <source>
        <strain evidence="5">DSM 17071</strain>
    </source>
</reference>
<evidence type="ECO:0000259" key="3">
    <source>
        <dbReference type="Pfam" id="PF00155"/>
    </source>
</evidence>
<dbReference type="PANTHER" id="PTHR13693:SF3">
    <property type="entry name" value="LD36009P"/>
    <property type="match status" value="1"/>
</dbReference>
<evidence type="ECO:0000256" key="2">
    <source>
        <dbReference type="ARBA" id="ARBA00022679"/>
    </source>
</evidence>
<feature type="domain" description="Aminotransferase class I/classII large" evidence="3">
    <location>
        <begin position="87"/>
        <end position="428"/>
    </location>
</feature>
<evidence type="ECO:0000313" key="4">
    <source>
        <dbReference type="EMBL" id="SDI85450.1"/>
    </source>
</evidence>